<feature type="domain" description="HTH LytTR-type" evidence="3">
    <location>
        <begin position="172"/>
        <end position="274"/>
    </location>
</feature>
<dbReference type="SUPFAM" id="SSF52172">
    <property type="entry name" value="CheY-like"/>
    <property type="match status" value="1"/>
</dbReference>
<sequence length="283" mass="31315">MTVANGPQLCSTCERRGIRPPYQPTLRVLAVDDELPVLEELVYLLRADPRIAWAEGVSDATEALRVLHQAIGSGQPLDALFLDIRMPGLNGLDTARVLSRFAEPPAIVFVTAYDDSAVEAFELNAVDYLLKPVRQERFAEAVHRVLHAVAERGDHVEPAAPEPAAESEDDTIPVEVGGLTRFVKLGDVRFAEADGDYARLHTAQGSFLVRSALTALEERWRDLGFLRIHRSHLVALKYVDELHVNAGRVTVRVGGTLLTVSRRHAKQLRDVLVRQARVNTRNG</sequence>
<reference evidence="4 5" key="1">
    <citation type="submission" date="2016-10" db="EMBL/GenBank/DDBJ databases">
        <authorList>
            <person name="de Groot N.N."/>
        </authorList>
    </citation>
    <scope>NUCLEOTIDE SEQUENCE [LARGE SCALE GENOMIC DNA]</scope>
    <source>
        <strain evidence="4 5">CPCC 202699</strain>
    </source>
</reference>
<feature type="modified residue" description="4-aspartylphosphate" evidence="1">
    <location>
        <position position="83"/>
    </location>
</feature>
<dbReference type="InterPro" id="IPR011006">
    <property type="entry name" value="CheY-like_superfamily"/>
</dbReference>
<dbReference type="Proteomes" id="UP000199515">
    <property type="component" value="Unassembled WGS sequence"/>
</dbReference>
<keyword evidence="1" id="KW-0597">Phosphoprotein</keyword>
<dbReference type="Gene3D" id="3.40.50.2300">
    <property type="match status" value="1"/>
</dbReference>
<protein>
    <submittedName>
        <fullName evidence="4">DNA-binding response regulator, LytR/AlgR family</fullName>
    </submittedName>
</protein>
<dbReference type="RefSeq" id="WP_342741224.1">
    <property type="nucleotide sequence ID" value="NZ_FNON01000007.1"/>
</dbReference>
<dbReference type="GO" id="GO:0000156">
    <property type="term" value="F:phosphorelay response regulator activity"/>
    <property type="evidence" value="ECO:0007669"/>
    <property type="project" value="InterPro"/>
</dbReference>
<evidence type="ECO:0000313" key="4">
    <source>
        <dbReference type="EMBL" id="SDY83574.1"/>
    </source>
</evidence>
<keyword evidence="5" id="KW-1185">Reference proteome</keyword>
<proteinExistence type="predicted"/>
<dbReference type="PROSITE" id="PS50930">
    <property type="entry name" value="HTH_LYTTR"/>
    <property type="match status" value="1"/>
</dbReference>
<dbReference type="InterPro" id="IPR001789">
    <property type="entry name" value="Sig_transdc_resp-reg_receiver"/>
</dbReference>
<evidence type="ECO:0000259" key="2">
    <source>
        <dbReference type="PROSITE" id="PS50110"/>
    </source>
</evidence>
<dbReference type="EMBL" id="FNON01000007">
    <property type="protein sequence ID" value="SDY83574.1"/>
    <property type="molecule type" value="Genomic_DNA"/>
</dbReference>
<dbReference type="STRING" id="589385.SAMN05421504_107122"/>
<dbReference type="Pfam" id="PF00072">
    <property type="entry name" value="Response_reg"/>
    <property type="match status" value="1"/>
</dbReference>
<dbReference type="InterPro" id="IPR007492">
    <property type="entry name" value="LytTR_DNA-bd_dom"/>
</dbReference>
<dbReference type="PANTHER" id="PTHR37299">
    <property type="entry name" value="TRANSCRIPTIONAL REGULATOR-RELATED"/>
    <property type="match status" value="1"/>
</dbReference>
<organism evidence="4 5">
    <name type="scientific">Amycolatopsis xylanica</name>
    <dbReference type="NCBI Taxonomy" id="589385"/>
    <lineage>
        <taxon>Bacteria</taxon>
        <taxon>Bacillati</taxon>
        <taxon>Actinomycetota</taxon>
        <taxon>Actinomycetes</taxon>
        <taxon>Pseudonocardiales</taxon>
        <taxon>Pseudonocardiaceae</taxon>
        <taxon>Amycolatopsis</taxon>
    </lineage>
</organism>
<dbReference type="Pfam" id="PF04397">
    <property type="entry name" value="LytTR"/>
    <property type="match status" value="1"/>
</dbReference>
<evidence type="ECO:0000259" key="3">
    <source>
        <dbReference type="PROSITE" id="PS50930"/>
    </source>
</evidence>
<feature type="domain" description="Response regulatory" evidence="2">
    <location>
        <begin position="27"/>
        <end position="146"/>
    </location>
</feature>
<dbReference type="PROSITE" id="PS50110">
    <property type="entry name" value="RESPONSE_REGULATORY"/>
    <property type="match status" value="1"/>
</dbReference>
<dbReference type="GO" id="GO:0003677">
    <property type="term" value="F:DNA binding"/>
    <property type="evidence" value="ECO:0007669"/>
    <property type="project" value="UniProtKB-KW"/>
</dbReference>
<keyword evidence="4" id="KW-0238">DNA-binding</keyword>
<dbReference type="SMART" id="SM00850">
    <property type="entry name" value="LytTR"/>
    <property type="match status" value="1"/>
</dbReference>
<dbReference type="InterPro" id="IPR046947">
    <property type="entry name" value="LytR-like"/>
</dbReference>
<dbReference type="AlphaFoldDB" id="A0A1H3N483"/>
<evidence type="ECO:0000313" key="5">
    <source>
        <dbReference type="Proteomes" id="UP000199515"/>
    </source>
</evidence>
<accession>A0A1H3N483</accession>
<evidence type="ECO:0000256" key="1">
    <source>
        <dbReference type="PROSITE-ProRule" id="PRU00169"/>
    </source>
</evidence>
<dbReference type="PANTHER" id="PTHR37299:SF1">
    <property type="entry name" value="STAGE 0 SPORULATION PROTEIN A HOMOLOG"/>
    <property type="match status" value="1"/>
</dbReference>
<name>A0A1H3N483_9PSEU</name>
<gene>
    <name evidence="4" type="ORF">SAMN05421504_107122</name>
</gene>
<dbReference type="Gene3D" id="2.40.50.1020">
    <property type="entry name" value="LytTr DNA-binding domain"/>
    <property type="match status" value="1"/>
</dbReference>
<dbReference type="SMART" id="SM00448">
    <property type="entry name" value="REC"/>
    <property type="match status" value="1"/>
</dbReference>